<dbReference type="EMBL" id="CM000143">
    <property type="protein sequence ID" value="EAZ36642.1"/>
    <property type="molecule type" value="Genomic_DNA"/>
</dbReference>
<dbReference type="EMBL" id="AP006050">
    <property type="protein sequence ID" value="BAD69262.1"/>
    <property type="molecule type" value="Genomic_DNA"/>
</dbReference>
<dbReference type="EMBL" id="AP004791">
    <property type="protein sequence ID" value="BAD69010.1"/>
    <property type="molecule type" value="Genomic_DNA"/>
</dbReference>
<name>Q5VNG2_ORYSJ</name>
<reference evidence="5" key="3">
    <citation type="journal article" date="2005" name="Nature">
        <title>The map-based sequence of the rice genome.</title>
        <authorList>
            <consortium name="International rice genome sequencing project (IRGSP)"/>
            <person name="Matsumoto T."/>
            <person name="Wu J."/>
            <person name="Kanamori H."/>
            <person name="Katayose Y."/>
            <person name="Fujisawa M."/>
            <person name="Namiki N."/>
            <person name="Mizuno H."/>
            <person name="Yamamoto K."/>
            <person name="Antonio B.A."/>
            <person name="Baba T."/>
            <person name="Sakata K."/>
            <person name="Nagamura Y."/>
            <person name="Aoki H."/>
            <person name="Arikawa K."/>
            <person name="Arita K."/>
            <person name="Bito T."/>
            <person name="Chiden Y."/>
            <person name="Fujitsuka N."/>
            <person name="Fukunaka R."/>
            <person name="Hamada M."/>
            <person name="Harada C."/>
            <person name="Hayashi A."/>
            <person name="Hijishita S."/>
            <person name="Honda M."/>
            <person name="Hosokawa S."/>
            <person name="Ichikawa Y."/>
            <person name="Idonuma A."/>
            <person name="Iijima M."/>
            <person name="Ikeda M."/>
            <person name="Ikeno M."/>
            <person name="Ito K."/>
            <person name="Ito S."/>
            <person name="Ito T."/>
            <person name="Ito Y."/>
            <person name="Ito Y."/>
            <person name="Iwabuchi A."/>
            <person name="Kamiya K."/>
            <person name="Karasawa W."/>
            <person name="Kurita K."/>
            <person name="Katagiri S."/>
            <person name="Kikuta A."/>
            <person name="Kobayashi H."/>
            <person name="Kobayashi N."/>
            <person name="Machita K."/>
            <person name="Maehara T."/>
            <person name="Masukawa M."/>
            <person name="Mizubayashi T."/>
            <person name="Mukai Y."/>
            <person name="Nagasaki H."/>
            <person name="Nagata Y."/>
            <person name="Naito S."/>
            <person name="Nakashima M."/>
            <person name="Nakama Y."/>
            <person name="Nakamichi Y."/>
            <person name="Nakamura M."/>
            <person name="Meguro A."/>
            <person name="Negishi M."/>
            <person name="Ohta I."/>
            <person name="Ohta T."/>
            <person name="Okamoto M."/>
            <person name="Ono N."/>
            <person name="Saji S."/>
            <person name="Sakaguchi M."/>
            <person name="Sakai K."/>
            <person name="Shibata M."/>
            <person name="Shimokawa T."/>
            <person name="Song J."/>
            <person name="Takazaki Y."/>
            <person name="Terasawa K."/>
            <person name="Tsugane M."/>
            <person name="Tsuji K."/>
            <person name="Ueda S."/>
            <person name="Waki K."/>
            <person name="Yamagata H."/>
            <person name="Yamamoto M."/>
            <person name="Yamamoto S."/>
            <person name="Yamane H."/>
            <person name="Yoshiki S."/>
            <person name="Yoshihara R."/>
            <person name="Yukawa K."/>
            <person name="Zhong H."/>
            <person name="Yano M."/>
            <person name="Yuan Q."/>
            <person name="Ouyang S."/>
            <person name="Liu J."/>
            <person name="Jones K.M."/>
            <person name="Gansberger K."/>
            <person name="Moffat K."/>
            <person name="Hill J."/>
            <person name="Bera J."/>
            <person name="Fadrosh D."/>
            <person name="Jin S."/>
            <person name="Johri S."/>
            <person name="Kim M."/>
            <person name="Overton L."/>
            <person name="Reardon M."/>
            <person name="Tsitrin T."/>
            <person name="Vuong H."/>
            <person name="Weaver B."/>
            <person name="Ciecko A."/>
            <person name="Tallon L."/>
            <person name="Jackson J."/>
            <person name="Pai G."/>
            <person name="Aken S.V."/>
            <person name="Utterback T."/>
            <person name="Reidmuller S."/>
            <person name="Feldblyum T."/>
            <person name="Hsiao J."/>
            <person name="Zismann V."/>
            <person name="Iobst S."/>
            <person name="de Vazeille A.R."/>
            <person name="Buell C.R."/>
            <person name="Ying K."/>
            <person name="Li Y."/>
            <person name="Lu T."/>
            <person name="Huang Y."/>
            <person name="Zhao Q."/>
            <person name="Feng Q."/>
            <person name="Zhang L."/>
            <person name="Zhu J."/>
            <person name="Weng Q."/>
            <person name="Mu J."/>
            <person name="Lu Y."/>
            <person name="Fan D."/>
            <person name="Liu Y."/>
            <person name="Guan J."/>
            <person name="Zhang Y."/>
            <person name="Yu S."/>
            <person name="Liu X."/>
            <person name="Zhang Y."/>
            <person name="Hong G."/>
            <person name="Han B."/>
            <person name="Choisne N."/>
            <person name="Demange N."/>
            <person name="Orjeda G."/>
            <person name="Samain S."/>
            <person name="Cattolico L."/>
            <person name="Pelletier E."/>
            <person name="Couloux A."/>
            <person name="Segurens B."/>
            <person name="Wincker P."/>
            <person name="D'Hont A."/>
            <person name="Scarpelli C."/>
            <person name="Weissenbach J."/>
            <person name="Salanoubat M."/>
            <person name="Quetier F."/>
            <person name="Yu Y."/>
            <person name="Kim H.R."/>
            <person name="Rambo T."/>
            <person name="Currie J."/>
            <person name="Collura K."/>
            <person name="Luo M."/>
            <person name="Yang T."/>
            <person name="Ammiraju J.S.S."/>
            <person name="Engler F."/>
            <person name="Soderlund C."/>
            <person name="Wing R.A."/>
            <person name="Palmer L.E."/>
            <person name="de la Bastide M."/>
            <person name="Spiegel L."/>
            <person name="Nascimento L."/>
            <person name="Zutavern T."/>
            <person name="O'Shaughnessy A."/>
            <person name="Dike S."/>
            <person name="Dedhia N."/>
            <person name="Preston R."/>
            <person name="Balija V."/>
            <person name="McCombie W.R."/>
            <person name="Chow T."/>
            <person name="Chen H."/>
            <person name="Chung M."/>
            <person name="Chen C."/>
            <person name="Shaw J."/>
            <person name="Wu H."/>
            <person name="Hsiao K."/>
            <person name="Chao Y."/>
            <person name="Chu M."/>
            <person name="Cheng C."/>
            <person name="Hour A."/>
            <person name="Lee P."/>
            <person name="Lin S."/>
            <person name="Lin Y."/>
            <person name="Liou J."/>
            <person name="Liu S."/>
            <person name="Hsing Y."/>
            <person name="Raghuvanshi S."/>
            <person name="Mohanty A."/>
            <person name="Bharti A.K."/>
            <person name="Gaur A."/>
            <person name="Gupta V."/>
            <person name="Kumar D."/>
            <person name="Ravi V."/>
            <person name="Vij S."/>
            <person name="Kapur A."/>
            <person name="Khurana P."/>
            <person name="Khurana P."/>
            <person name="Khurana J.P."/>
            <person name="Tyagi A.K."/>
            <person name="Gaikwad K."/>
            <person name="Singh A."/>
            <person name="Dalal V."/>
            <person name="Srivastava S."/>
            <person name="Dixit A."/>
            <person name="Pal A.K."/>
            <person name="Ghazi I.A."/>
            <person name="Yadav M."/>
            <person name="Pandit A."/>
            <person name="Bhargava A."/>
            <person name="Sureshbabu K."/>
            <person name="Batra K."/>
            <person name="Sharma T.R."/>
            <person name="Mohapatra T."/>
            <person name="Singh N.K."/>
            <person name="Messing J."/>
            <person name="Nelson A.B."/>
            <person name="Fuks G."/>
            <person name="Kavchok S."/>
            <person name="Keizer G."/>
            <person name="Linton E."/>
            <person name="Llaca V."/>
            <person name="Song R."/>
            <person name="Tanyolac B."/>
            <person name="Young S."/>
            <person name="Ho-Il K."/>
            <person name="Hahn J.H."/>
            <person name="Sangsakoo G."/>
            <person name="Vanavichit A."/>
            <person name="de Mattos Luiz.A.T."/>
            <person name="Zimmer P.D."/>
            <person name="Malone G."/>
            <person name="Dellagostin O."/>
            <person name="de Oliveira A.C."/>
            <person name="Bevan M."/>
            <person name="Bancroft I."/>
            <person name="Minx P."/>
            <person name="Cordum H."/>
            <person name="Wilson R."/>
            <person name="Cheng Z."/>
            <person name="Jin W."/>
            <person name="Jiang J."/>
            <person name="Leong S.A."/>
            <person name="Iwama H."/>
            <person name="Gojobori T."/>
            <person name="Itoh T."/>
            <person name="Niimura Y."/>
            <person name="Fujii Y."/>
            <person name="Habara T."/>
            <person name="Sakai H."/>
            <person name="Sato Y."/>
            <person name="Wilson G."/>
            <person name="Kumar K."/>
            <person name="McCouch S."/>
            <person name="Juretic N."/>
            <person name="Hoen D."/>
            <person name="Wright S."/>
            <person name="Bruskiewich R."/>
            <person name="Bureau T."/>
            <person name="Miyao A."/>
            <person name="Hirochika H."/>
            <person name="Nishikawa T."/>
            <person name="Kadowaki K."/>
            <person name="Sugiura M."/>
            <person name="Burr B."/>
            <person name="Sasaki T."/>
        </authorList>
    </citation>
    <scope>NUCLEOTIDE SEQUENCE [LARGE SCALE GENOMIC DNA]</scope>
    <source>
        <strain evidence="5">cv. Nipponbare</strain>
    </source>
</reference>
<protein>
    <submittedName>
        <fullName evidence="2">Uncharacterized protein</fullName>
    </submittedName>
</protein>
<reference evidence="2" key="1">
    <citation type="submission" date="2002-02" db="EMBL/GenBank/DDBJ databases">
        <title>Oryza sativa nipponbare(GA3) genomic DNA, chromosome 6, PAC clone:P0491D10.</title>
        <authorList>
            <person name="Sasaki T."/>
            <person name="Matsumoto T."/>
            <person name="Yamamoto K."/>
        </authorList>
    </citation>
    <scope>NUCLEOTIDE SEQUENCE</scope>
</reference>
<reference evidence="4" key="6">
    <citation type="submission" date="2008-12" db="EMBL/GenBank/DDBJ databases">
        <title>Improved gene annotation of the rice (Oryza sativa) genomes.</title>
        <authorList>
            <person name="Wang J."/>
            <person name="Li R."/>
            <person name="Fan W."/>
            <person name="Huang Q."/>
            <person name="Zhang J."/>
            <person name="Zhou Y."/>
            <person name="Hu Y."/>
            <person name="Zi S."/>
            <person name="Li J."/>
            <person name="Ni P."/>
            <person name="Zheng H."/>
            <person name="Zhang Y."/>
            <person name="Zhao M."/>
            <person name="Hao Q."/>
            <person name="McDermott J."/>
            <person name="Samudrala R."/>
            <person name="Kristiansen K."/>
            <person name="Wong G.K.-S."/>
        </authorList>
    </citation>
    <scope>NUCLEOTIDE SEQUENCE</scope>
</reference>
<sequence length="77" mass="7871">MGKAGSIYADSGGFEHINATSEKTLTTAAAQPDPASMTRSAPECPLLSPESLSSSAANLVALCHRELDAGDLFTTTS</sequence>
<reference evidence="5" key="5">
    <citation type="journal article" date="2008" name="Nucleic Acids Res.">
        <title>The rice annotation project database (RAP-DB): 2008 update.</title>
        <authorList>
            <consortium name="The rice annotation project (RAP)"/>
        </authorList>
    </citation>
    <scope>GENOME REANNOTATION</scope>
    <source>
        <strain evidence="5">cv. Nipponbare</strain>
    </source>
</reference>
<dbReference type="AlphaFoldDB" id="Q5VNG2"/>
<evidence type="ECO:0000313" key="5">
    <source>
        <dbReference type="Proteomes" id="UP000000763"/>
    </source>
</evidence>
<accession>Q5VMR3</accession>
<feature type="region of interest" description="Disordered" evidence="1">
    <location>
        <begin position="19"/>
        <end position="50"/>
    </location>
</feature>
<dbReference type="Proteomes" id="UP000007752">
    <property type="component" value="Chromosome 6"/>
</dbReference>
<accession>Q5VNG2</accession>
<feature type="compositionally biased region" description="Polar residues" evidence="1">
    <location>
        <begin position="19"/>
        <end position="29"/>
    </location>
</feature>
<evidence type="ECO:0000313" key="3">
    <source>
        <dbReference type="EMBL" id="BAD69262.1"/>
    </source>
</evidence>
<organism evidence="2 5">
    <name type="scientific">Oryza sativa subsp. japonica</name>
    <name type="common">Rice</name>
    <dbReference type="NCBI Taxonomy" id="39947"/>
    <lineage>
        <taxon>Eukaryota</taxon>
        <taxon>Viridiplantae</taxon>
        <taxon>Streptophyta</taxon>
        <taxon>Embryophyta</taxon>
        <taxon>Tracheophyta</taxon>
        <taxon>Spermatophyta</taxon>
        <taxon>Magnoliopsida</taxon>
        <taxon>Liliopsida</taxon>
        <taxon>Poales</taxon>
        <taxon>Poaceae</taxon>
        <taxon>BOP clade</taxon>
        <taxon>Oryzoideae</taxon>
        <taxon>Oryzeae</taxon>
        <taxon>Oryzinae</taxon>
        <taxon>Oryza</taxon>
        <taxon>Oryza sativa</taxon>
    </lineage>
</organism>
<proteinExistence type="predicted"/>
<dbReference type="Proteomes" id="UP000000763">
    <property type="component" value="Chromosome 6"/>
</dbReference>
<reference evidence="4" key="4">
    <citation type="journal article" date="2005" name="PLoS Biol.">
        <title>The genomes of Oryza sativa: a history of duplications.</title>
        <authorList>
            <person name="Yu J."/>
            <person name="Wang J."/>
            <person name="Lin W."/>
            <person name="Li S."/>
            <person name="Li H."/>
            <person name="Zhou J."/>
            <person name="Ni P."/>
            <person name="Dong W."/>
            <person name="Hu S."/>
            <person name="Zeng C."/>
            <person name="Zhang J."/>
            <person name="Zhang Y."/>
            <person name="Li R."/>
            <person name="Xu Z."/>
            <person name="Li S."/>
            <person name="Li X."/>
            <person name="Zheng H."/>
            <person name="Cong L."/>
            <person name="Lin L."/>
            <person name="Yin J."/>
            <person name="Geng J."/>
            <person name="Li G."/>
            <person name="Shi J."/>
            <person name="Liu J."/>
            <person name="Lv H."/>
            <person name="Li J."/>
            <person name="Wang J."/>
            <person name="Deng Y."/>
            <person name="Ran L."/>
            <person name="Shi X."/>
            <person name="Wang X."/>
            <person name="Wu Q."/>
            <person name="Li C."/>
            <person name="Ren X."/>
            <person name="Wang J."/>
            <person name="Wang X."/>
            <person name="Li D."/>
            <person name="Liu D."/>
            <person name="Zhang X."/>
            <person name="Ji Z."/>
            <person name="Zhao W."/>
            <person name="Sun Y."/>
            <person name="Zhang Z."/>
            <person name="Bao J."/>
            <person name="Han Y."/>
            <person name="Dong L."/>
            <person name="Ji J."/>
            <person name="Chen P."/>
            <person name="Wu S."/>
            <person name="Liu J."/>
            <person name="Xiao Y."/>
            <person name="Bu D."/>
            <person name="Tan J."/>
            <person name="Yang L."/>
            <person name="Ye C."/>
            <person name="Zhang J."/>
            <person name="Xu J."/>
            <person name="Zhou Y."/>
            <person name="Yu Y."/>
            <person name="Zhang B."/>
            <person name="Zhuang S."/>
            <person name="Wei H."/>
            <person name="Liu B."/>
            <person name="Lei M."/>
            <person name="Yu H."/>
            <person name="Li Y."/>
            <person name="Xu H."/>
            <person name="Wei S."/>
            <person name="He X."/>
            <person name="Fang L."/>
            <person name="Zhang Z."/>
            <person name="Zhang Y."/>
            <person name="Huang X."/>
            <person name="Su Z."/>
            <person name="Tong W."/>
            <person name="Li J."/>
            <person name="Tong Z."/>
            <person name="Li S."/>
            <person name="Ye J."/>
            <person name="Wang L."/>
            <person name="Fang L."/>
            <person name="Lei T."/>
            <person name="Chen C."/>
            <person name="Chen H."/>
            <person name="Xu Z."/>
            <person name="Li H."/>
            <person name="Huang H."/>
            <person name="Zhang F."/>
            <person name="Xu H."/>
            <person name="Li N."/>
            <person name="Zhao C."/>
            <person name="Li S."/>
            <person name="Dong L."/>
            <person name="Huang Y."/>
            <person name="Li L."/>
            <person name="Xi Y."/>
            <person name="Qi Q."/>
            <person name="Li W."/>
            <person name="Zhang B."/>
            <person name="Hu W."/>
            <person name="Zhang Y."/>
            <person name="Tian X."/>
            <person name="Jiao Y."/>
            <person name="Liang X."/>
            <person name="Jin J."/>
            <person name="Gao L."/>
            <person name="Zheng W."/>
            <person name="Hao B."/>
            <person name="Liu S."/>
            <person name="Wang W."/>
            <person name="Yuan L."/>
            <person name="Cao M."/>
            <person name="McDermott J."/>
            <person name="Samudrala R."/>
            <person name="Wang J."/>
            <person name="Wong G.K."/>
            <person name="Yang H."/>
        </authorList>
    </citation>
    <scope>NUCLEOTIDE SEQUENCE [LARGE SCALE GENOMIC DNA]</scope>
</reference>
<gene>
    <name evidence="4" type="ORF">OsJ_20988</name>
    <name evidence="3" type="ORF">OSJNBa0021H05.31</name>
    <name evidence="2" type="ORF">P0491D10.1</name>
</gene>
<evidence type="ECO:0000313" key="4">
    <source>
        <dbReference type="EMBL" id="EAZ36642.1"/>
    </source>
</evidence>
<reference evidence="3" key="2">
    <citation type="submission" date="2002-11" db="EMBL/GenBank/DDBJ databases">
        <title>Oryza sativa nipponbare(GA3) genomic DNA, chromosome 6, BAC clone:OSJNBa0021H05.</title>
        <authorList>
            <person name="Sasaki T."/>
            <person name="Matsumoto T."/>
            <person name="Katayose Y."/>
        </authorList>
    </citation>
    <scope>NUCLEOTIDE SEQUENCE</scope>
</reference>
<evidence type="ECO:0000313" key="2">
    <source>
        <dbReference type="EMBL" id="BAD69010.1"/>
    </source>
</evidence>
<evidence type="ECO:0000256" key="1">
    <source>
        <dbReference type="SAM" id="MobiDB-lite"/>
    </source>
</evidence>
<feature type="compositionally biased region" description="Low complexity" evidence="1">
    <location>
        <begin position="40"/>
        <end position="50"/>
    </location>
</feature>